<feature type="chain" id="PRO_5045886970" description="Secreted protein" evidence="1">
    <location>
        <begin position="36"/>
        <end position="164"/>
    </location>
</feature>
<name>A0ABV4Y6L7_9CYAN</name>
<evidence type="ECO:0000313" key="3">
    <source>
        <dbReference type="Proteomes" id="UP001576776"/>
    </source>
</evidence>
<dbReference type="RefSeq" id="WP_413255969.1">
    <property type="nucleotide sequence ID" value="NZ_JBHFNS010000018.1"/>
</dbReference>
<protein>
    <recommendedName>
        <fullName evidence="4">Secreted protein</fullName>
    </recommendedName>
</protein>
<evidence type="ECO:0008006" key="4">
    <source>
        <dbReference type="Google" id="ProtNLM"/>
    </source>
</evidence>
<organism evidence="2 3">
    <name type="scientific">Floridaenema fluviatile BLCC-F154</name>
    <dbReference type="NCBI Taxonomy" id="3153640"/>
    <lineage>
        <taxon>Bacteria</taxon>
        <taxon>Bacillati</taxon>
        <taxon>Cyanobacteriota</taxon>
        <taxon>Cyanophyceae</taxon>
        <taxon>Oscillatoriophycideae</taxon>
        <taxon>Aerosakkonematales</taxon>
        <taxon>Aerosakkonemataceae</taxon>
        <taxon>Floridanema</taxon>
        <taxon>Floridanema fluviatile</taxon>
    </lineage>
</organism>
<proteinExistence type="predicted"/>
<accession>A0ABV4Y6L7</accession>
<evidence type="ECO:0000256" key="1">
    <source>
        <dbReference type="SAM" id="SignalP"/>
    </source>
</evidence>
<sequence>MKSIFPIHAKGTNLLISALLISSSVLIANAPVAIAQYGSRYPYPNPGMPAPTPSLNGVWRVNWQVNGNYTSGRLYMQGNRGILRLRVRDRYGNMERIEQTMFLSPRRDGFALRGGNPIFTSTGIPVPNYLRIRQTPNGWMVTTCDDNRNCVPAMMQYIGSETVY</sequence>
<evidence type="ECO:0000313" key="2">
    <source>
        <dbReference type="EMBL" id="MFB2934446.1"/>
    </source>
</evidence>
<comment type="caution">
    <text evidence="2">The sequence shown here is derived from an EMBL/GenBank/DDBJ whole genome shotgun (WGS) entry which is preliminary data.</text>
</comment>
<dbReference type="EMBL" id="JBHFNS010000018">
    <property type="protein sequence ID" value="MFB2934446.1"/>
    <property type="molecule type" value="Genomic_DNA"/>
</dbReference>
<keyword evidence="3" id="KW-1185">Reference proteome</keyword>
<reference evidence="2 3" key="1">
    <citation type="submission" date="2024-09" db="EMBL/GenBank/DDBJ databases">
        <title>Floridaenema gen nov. (Aerosakkonemataceae, Aerosakkonematales ord. nov., Cyanobacteria) from benthic tropical and subtropical fresh waters, with the description of four new species.</title>
        <authorList>
            <person name="Moretto J.A."/>
            <person name="Berthold D.E."/>
            <person name="Lefler F.W."/>
            <person name="Huang I.-S."/>
            <person name="Laughinghouse H. IV."/>
        </authorList>
    </citation>
    <scope>NUCLEOTIDE SEQUENCE [LARGE SCALE GENOMIC DNA]</scope>
    <source>
        <strain evidence="2 3">BLCC-F154</strain>
    </source>
</reference>
<keyword evidence="1" id="KW-0732">Signal</keyword>
<dbReference type="Proteomes" id="UP001576776">
    <property type="component" value="Unassembled WGS sequence"/>
</dbReference>
<gene>
    <name evidence="2" type="ORF">ACE1B6_04140</name>
</gene>
<feature type="signal peptide" evidence="1">
    <location>
        <begin position="1"/>
        <end position="35"/>
    </location>
</feature>